<proteinExistence type="predicted"/>
<dbReference type="RefSeq" id="WP_070090410.1">
    <property type="nucleotide sequence ID" value="NZ_CP016634.1"/>
</dbReference>
<keyword evidence="1" id="KW-0812">Transmembrane</keyword>
<protein>
    <submittedName>
        <fullName evidence="2">Flp/Fap pilin component</fullName>
    </submittedName>
</protein>
<keyword evidence="1" id="KW-0472">Membrane</keyword>
<organism evidence="2">
    <name type="scientific">Pseudomonas putida</name>
    <name type="common">Arthrobacter siderocapsulatus</name>
    <dbReference type="NCBI Taxonomy" id="303"/>
    <lineage>
        <taxon>Bacteria</taxon>
        <taxon>Pseudomonadati</taxon>
        <taxon>Pseudomonadota</taxon>
        <taxon>Gammaproteobacteria</taxon>
        <taxon>Pseudomonadales</taxon>
        <taxon>Pseudomonadaceae</taxon>
        <taxon>Pseudomonas</taxon>
    </lineage>
</organism>
<keyword evidence="1" id="KW-1133">Transmembrane helix</keyword>
<name>A0A1B2FBA8_PSEPU</name>
<evidence type="ECO:0000256" key="1">
    <source>
        <dbReference type="SAM" id="Phobius"/>
    </source>
</evidence>
<accession>A0A1B2FBA8</accession>
<dbReference type="EMBL" id="CP016634">
    <property type="protein sequence ID" value="ANY89532.1"/>
    <property type="molecule type" value="Genomic_DNA"/>
</dbReference>
<dbReference type="InterPro" id="IPR007047">
    <property type="entry name" value="Flp_Fap"/>
</dbReference>
<feature type="transmembrane region" description="Helical" evidence="1">
    <location>
        <begin position="21"/>
        <end position="43"/>
    </location>
</feature>
<evidence type="ECO:0000313" key="2">
    <source>
        <dbReference type="EMBL" id="ANY89532.1"/>
    </source>
</evidence>
<sequence>MSLKRILLHCKQFITRKDGASGIEYAVIAAMVAVVLAGFVPGVSKNITSVMNKIQTAITADSGTGTGTGTGTGG</sequence>
<dbReference type="AlphaFoldDB" id="A0A1B2FBA8"/>
<gene>
    <name evidence="2" type="ORF">IEC33019_4022</name>
</gene>
<reference evidence="2" key="1">
    <citation type="submission" date="2016-07" db="EMBL/GenBank/DDBJ databases">
        <title>New class B carbapenemase carried by novel plasmid in Pseudomonas putida enviromental strain in eastern Amazonia.</title>
        <authorList>
            <person name="Souza C.O."/>
            <person name="Lima K.V."/>
            <person name="Brasiliense D.M."/>
            <person name="Perez-Chaparro P.J."/>
            <person name="Mamizuka E.M."/>
            <person name="Lima M.O."/>
            <person name="Lima L.N."/>
            <person name="McCulloch J.A."/>
        </authorList>
    </citation>
    <scope>NUCLEOTIDE SEQUENCE [LARGE SCALE GENOMIC DNA]</scope>
    <source>
        <strain evidence="2">IEC33019</strain>
    </source>
</reference>
<dbReference type="Pfam" id="PF04964">
    <property type="entry name" value="Flp_Fap"/>
    <property type="match status" value="1"/>
</dbReference>